<sequence>QCLPAKKQFEFENSPEFIRIIKELVKRRSTSDSKSLKERMKLYAEKRKMLAKKLRDWQKRQPVTHDNTPGYHRAIFDCVRFMMPERDRLAQNVFEIDTLRSPIGLAVLRDMLALY</sequence>
<feature type="non-terminal residue" evidence="1">
    <location>
        <position position="115"/>
    </location>
</feature>
<evidence type="ECO:0000313" key="2">
    <source>
        <dbReference type="Proteomes" id="UP000717696"/>
    </source>
</evidence>
<protein>
    <submittedName>
        <fullName evidence="1">Uncharacterized protein</fullName>
    </submittedName>
</protein>
<proteinExistence type="predicted"/>
<dbReference type="AlphaFoldDB" id="A0A9P9D6D4"/>
<comment type="caution">
    <text evidence="1">The sequence shown here is derived from an EMBL/GenBank/DDBJ whole genome shotgun (WGS) entry which is preliminary data.</text>
</comment>
<gene>
    <name evidence="1" type="ORF">B0J13DRAFT_395598</name>
</gene>
<evidence type="ECO:0000313" key="1">
    <source>
        <dbReference type="EMBL" id="KAH7113496.1"/>
    </source>
</evidence>
<feature type="non-terminal residue" evidence="1">
    <location>
        <position position="1"/>
    </location>
</feature>
<reference evidence="1" key="1">
    <citation type="journal article" date="2021" name="Nat. Commun.">
        <title>Genetic determinants of endophytism in the Arabidopsis root mycobiome.</title>
        <authorList>
            <person name="Mesny F."/>
            <person name="Miyauchi S."/>
            <person name="Thiergart T."/>
            <person name="Pickel B."/>
            <person name="Atanasova L."/>
            <person name="Karlsson M."/>
            <person name="Huettel B."/>
            <person name="Barry K.W."/>
            <person name="Haridas S."/>
            <person name="Chen C."/>
            <person name="Bauer D."/>
            <person name="Andreopoulos W."/>
            <person name="Pangilinan J."/>
            <person name="LaButti K."/>
            <person name="Riley R."/>
            <person name="Lipzen A."/>
            <person name="Clum A."/>
            <person name="Drula E."/>
            <person name="Henrissat B."/>
            <person name="Kohler A."/>
            <person name="Grigoriev I.V."/>
            <person name="Martin F.M."/>
            <person name="Hacquard S."/>
        </authorList>
    </citation>
    <scope>NUCLEOTIDE SEQUENCE</scope>
    <source>
        <strain evidence="1">MPI-CAGE-AT-0021</strain>
    </source>
</reference>
<dbReference type="OrthoDB" id="4357582at2759"/>
<keyword evidence="2" id="KW-1185">Reference proteome</keyword>
<accession>A0A9P9D6D4</accession>
<dbReference type="Proteomes" id="UP000717696">
    <property type="component" value="Unassembled WGS sequence"/>
</dbReference>
<dbReference type="EMBL" id="JAGMUU010000046">
    <property type="protein sequence ID" value="KAH7113496.1"/>
    <property type="molecule type" value="Genomic_DNA"/>
</dbReference>
<organism evidence="1 2">
    <name type="scientific">Dactylonectria estremocensis</name>
    <dbReference type="NCBI Taxonomy" id="1079267"/>
    <lineage>
        <taxon>Eukaryota</taxon>
        <taxon>Fungi</taxon>
        <taxon>Dikarya</taxon>
        <taxon>Ascomycota</taxon>
        <taxon>Pezizomycotina</taxon>
        <taxon>Sordariomycetes</taxon>
        <taxon>Hypocreomycetidae</taxon>
        <taxon>Hypocreales</taxon>
        <taxon>Nectriaceae</taxon>
        <taxon>Dactylonectria</taxon>
    </lineage>
</organism>
<name>A0A9P9D6D4_9HYPO</name>